<accession>A0ACB9QM29</accession>
<gene>
    <name evidence="1" type="ORF">MLD38_016572</name>
</gene>
<protein>
    <submittedName>
        <fullName evidence="1">Uncharacterized protein</fullName>
    </submittedName>
</protein>
<keyword evidence="2" id="KW-1185">Reference proteome</keyword>
<name>A0ACB9QM29_9MYRT</name>
<organism evidence="1 2">
    <name type="scientific">Melastoma candidum</name>
    <dbReference type="NCBI Taxonomy" id="119954"/>
    <lineage>
        <taxon>Eukaryota</taxon>
        <taxon>Viridiplantae</taxon>
        <taxon>Streptophyta</taxon>
        <taxon>Embryophyta</taxon>
        <taxon>Tracheophyta</taxon>
        <taxon>Spermatophyta</taxon>
        <taxon>Magnoliopsida</taxon>
        <taxon>eudicotyledons</taxon>
        <taxon>Gunneridae</taxon>
        <taxon>Pentapetalae</taxon>
        <taxon>rosids</taxon>
        <taxon>malvids</taxon>
        <taxon>Myrtales</taxon>
        <taxon>Melastomataceae</taxon>
        <taxon>Melastomatoideae</taxon>
        <taxon>Melastomateae</taxon>
        <taxon>Melastoma</taxon>
    </lineage>
</organism>
<comment type="caution">
    <text evidence="1">The sequence shown here is derived from an EMBL/GenBank/DDBJ whole genome shotgun (WGS) entry which is preliminary data.</text>
</comment>
<sequence length="195" mass="21346">MMRSESEPVGEFLVLTGFGHGHLFPFMELCNRIAFHNRRATFVVFSHLYSSIHPSFLENPLVQVVQVHSPSPRPGLPRNLQLEIYEKLAETVEGLLSRSPRPVCALVNTLMLLNWTKEIFKRFGVPIAALSVSGACSPCMEVASYKARAETIGQGEVRPLPGLPEEMALSVVNIKRRPFGPPTPTAGNSKGAGAP</sequence>
<dbReference type="Proteomes" id="UP001057402">
    <property type="component" value="Chromosome 5"/>
</dbReference>
<proteinExistence type="predicted"/>
<dbReference type="EMBL" id="CM042884">
    <property type="protein sequence ID" value="KAI4367951.1"/>
    <property type="molecule type" value="Genomic_DNA"/>
</dbReference>
<reference evidence="2" key="1">
    <citation type="journal article" date="2023" name="Front. Plant Sci.">
        <title>Chromosomal-level genome assembly of Melastoma candidum provides insights into trichome evolution.</title>
        <authorList>
            <person name="Zhong Y."/>
            <person name="Wu W."/>
            <person name="Sun C."/>
            <person name="Zou P."/>
            <person name="Liu Y."/>
            <person name="Dai S."/>
            <person name="Zhou R."/>
        </authorList>
    </citation>
    <scope>NUCLEOTIDE SEQUENCE [LARGE SCALE GENOMIC DNA]</scope>
</reference>
<evidence type="ECO:0000313" key="1">
    <source>
        <dbReference type="EMBL" id="KAI4367951.1"/>
    </source>
</evidence>
<evidence type="ECO:0000313" key="2">
    <source>
        <dbReference type="Proteomes" id="UP001057402"/>
    </source>
</evidence>